<feature type="compositionally biased region" description="Polar residues" evidence="9">
    <location>
        <begin position="240"/>
        <end position="250"/>
    </location>
</feature>
<proteinExistence type="inferred from homology"/>
<evidence type="ECO:0000256" key="9">
    <source>
        <dbReference type="SAM" id="MobiDB-lite"/>
    </source>
</evidence>
<dbReference type="PROSITE" id="PS51679">
    <property type="entry name" value="SAM_MT_C5"/>
    <property type="match status" value="1"/>
</dbReference>
<dbReference type="NCBIfam" id="TIGR00675">
    <property type="entry name" value="dcm"/>
    <property type="match status" value="1"/>
</dbReference>
<protein>
    <recommendedName>
        <fullName evidence="5">tRNA (cytosine(38)-C(5))-methyltransferase</fullName>
        <ecNumber evidence="4">2.1.1.204</ecNumber>
    </recommendedName>
    <alternativeName>
        <fullName evidence="6">DNA (cytosine-5)-methyltransferase-like protein 2</fullName>
    </alternativeName>
</protein>
<dbReference type="EMBL" id="CAJHNH020004223">
    <property type="protein sequence ID" value="CAG5130725.1"/>
    <property type="molecule type" value="Genomic_DNA"/>
</dbReference>
<dbReference type="Proteomes" id="UP000678393">
    <property type="component" value="Unassembled WGS sequence"/>
</dbReference>
<evidence type="ECO:0000256" key="8">
    <source>
        <dbReference type="RuleBase" id="RU000416"/>
    </source>
</evidence>
<evidence type="ECO:0000313" key="11">
    <source>
        <dbReference type="Proteomes" id="UP000678393"/>
    </source>
</evidence>
<comment type="caution">
    <text evidence="10">The sequence shown here is derived from an EMBL/GenBank/DDBJ whole genome shotgun (WGS) entry which is preliminary data.</text>
</comment>
<evidence type="ECO:0000256" key="7">
    <source>
        <dbReference type="PROSITE-ProRule" id="PRU01016"/>
    </source>
</evidence>
<comment type="similarity">
    <text evidence="7 8">Belongs to the class I-like SAM-binding methyltransferase superfamily. C5-methyltransferase family.</text>
</comment>
<dbReference type="Gene3D" id="3.90.120.10">
    <property type="entry name" value="DNA Methylase, subunit A, domain 2"/>
    <property type="match status" value="1"/>
</dbReference>
<dbReference type="Gene3D" id="3.40.50.150">
    <property type="entry name" value="Vaccinia Virus protein VP39"/>
    <property type="match status" value="1"/>
</dbReference>
<dbReference type="GO" id="GO:0032259">
    <property type="term" value="P:methylation"/>
    <property type="evidence" value="ECO:0007669"/>
    <property type="project" value="UniProtKB-KW"/>
</dbReference>
<dbReference type="InterPro" id="IPR029063">
    <property type="entry name" value="SAM-dependent_MTases_sf"/>
</dbReference>
<dbReference type="OrthoDB" id="414133at2759"/>
<keyword evidence="2 7" id="KW-0808">Transferase</keyword>
<dbReference type="PANTHER" id="PTHR46098">
    <property type="entry name" value="TRNA (CYTOSINE(38)-C(5))-METHYLTRANSFERASE"/>
    <property type="match status" value="1"/>
</dbReference>
<feature type="active site" evidence="7">
    <location>
        <position position="80"/>
    </location>
</feature>
<dbReference type="InterPro" id="IPR031303">
    <property type="entry name" value="C5_meth_CS"/>
</dbReference>
<evidence type="ECO:0000313" key="10">
    <source>
        <dbReference type="EMBL" id="CAG5130725.1"/>
    </source>
</evidence>
<feature type="region of interest" description="Disordered" evidence="9">
    <location>
        <begin position="218"/>
        <end position="255"/>
    </location>
</feature>
<sequence length="448" mass="50955">MRPKLSVLELYSGIGGMHWALKECGVDHEVVLAVDINTTVNGIYKHNFPSTNLQSFSLEKLTLEKLESLKINTILMSPPCQPFTRVGKKGDCQDVRTKSFLHILRLLDEMKVKPEYLLVENVKGFEVSQTRKELVSCLERCGYVYQEFLLTPLQFGIPNCRLRYYLTARRGKNFAFNVQSQVRSAQHASIENVNWSQQHCSNTINETRCSEHIQKKTVDSDGSSVVSSEGPHTRHPDSCPNETGHLNSHTGAGPLEVSQDDIEAARGNSFALRDAGRNMRYCEDDDDVINAGSKPLWQFMEHLSRDELADYWLSDKELRLFVIMDIVFPALKKSICFTKRYGHYVDGAGSVVQMTTNVEDVRAASEFKSCVVKLKNRTEWGEAELYILRKLQLRYFTPREVANLLCFPPQLEFPPGLSRIQKYRVLGNSLNVHVVAELIKLMTQEVTT</sequence>
<evidence type="ECO:0000256" key="6">
    <source>
        <dbReference type="ARBA" id="ARBA00042810"/>
    </source>
</evidence>
<evidence type="ECO:0000256" key="2">
    <source>
        <dbReference type="ARBA" id="ARBA00022679"/>
    </source>
</evidence>
<evidence type="ECO:0000256" key="5">
    <source>
        <dbReference type="ARBA" id="ARBA00039681"/>
    </source>
</evidence>
<dbReference type="Pfam" id="PF00145">
    <property type="entry name" value="DNA_methylase"/>
    <property type="match status" value="1"/>
</dbReference>
<dbReference type="AlphaFoldDB" id="A0A8S3ZT43"/>
<dbReference type="PROSITE" id="PS00095">
    <property type="entry name" value="C5_MTASE_2"/>
    <property type="match status" value="1"/>
</dbReference>
<dbReference type="PRINTS" id="PR00105">
    <property type="entry name" value="C5METTRFRASE"/>
</dbReference>
<reference evidence="10" key="1">
    <citation type="submission" date="2021-04" db="EMBL/GenBank/DDBJ databases">
        <authorList>
            <consortium name="Molecular Ecology Group"/>
        </authorList>
    </citation>
    <scope>NUCLEOTIDE SEQUENCE</scope>
</reference>
<dbReference type="GO" id="GO:0008168">
    <property type="term" value="F:methyltransferase activity"/>
    <property type="evidence" value="ECO:0007669"/>
    <property type="project" value="UniProtKB-KW"/>
</dbReference>
<keyword evidence="11" id="KW-1185">Reference proteome</keyword>
<name>A0A8S3ZT43_9EUPU</name>
<evidence type="ECO:0000256" key="4">
    <source>
        <dbReference type="ARBA" id="ARBA00039081"/>
    </source>
</evidence>
<dbReference type="EC" id="2.1.1.204" evidence="4"/>
<organism evidence="10 11">
    <name type="scientific">Candidula unifasciata</name>
    <dbReference type="NCBI Taxonomy" id="100452"/>
    <lineage>
        <taxon>Eukaryota</taxon>
        <taxon>Metazoa</taxon>
        <taxon>Spiralia</taxon>
        <taxon>Lophotrochozoa</taxon>
        <taxon>Mollusca</taxon>
        <taxon>Gastropoda</taxon>
        <taxon>Heterobranchia</taxon>
        <taxon>Euthyneura</taxon>
        <taxon>Panpulmonata</taxon>
        <taxon>Eupulmonata</taxon>
        <taxon>Stylommatophora</taxon>
        <taxon>Helicina</taxon>
        <taxon>Helicoidea</taxon>
        <taxon>Geomitridae</taxon>
        <taxon>Candidula</taxon>
    </lineage>
</organism>
<keyword evidence="1 7" id="KW-0489">Methyltransferase</keyword>
<dbReference type="GO" id="GO:0005634">
    <property type="term" value="C:nucleus"/>
    <property type="evidence" value="ECO:0007669"/>
    <property type="project" value="TreeGrafter"/>
</dbReference>
<evidence type="ECO:0000256" key="1">
    <source>
        <dbReference type="ARBA" id="ARBA00022603"/>
    </source>
</evidence>
<keyword evidence="3 7" id="KW-0949">S-adenosyl-L-methionine</keyword>
<gene>
    <name evidence="10" type="ORF">CUNI_LOCUS16283</name>
</gene>
<accession>A0A8S3ZT43</accession>
<evidence type="ECO:0000256" key="3">
    <source>
        <dbReference type="ARBA" id="ARBA00022691"/>
    </source>
</evidence>
<dbReference type="InterPro" id="IPR050750">
    <property type="entry name" value="C5-MTase"/>
</dbReference>
<dbReference type="InterPro" id="IPR001525">
    <property type="entry name" value="C5_MeTfrase"/>
</dbReference>
<dbReference type="SUPFAM" id="SSF53335">
    <property type="entry name" value="S-adenosyl-L-methionine-dependent methyltransferases"/>
    <property type="match status" value="1"/>
</dbReference>
<dbReference type="PANTHER" id="PTHR46098:SF1">
    <property type="entry name" value="TRNA (CYTOSINE(38)-C(5))-METHYLTRANSFERASE"/>
    <property type="match status" value="1"/>
</dbReference>